<proteinExistence type="predicted"/>
<evidence type="ECO:0000313" key="2">
    <source>
        <dbReference type="Proteomes" id="UP001231649"/>
    </source>
</evidence>
<accession>A0ACC2Q7F4</accession>
<protein>
    <submittedName>
        <fullName evidence="1">Uncharacterized protein</fullName>
    </submittedName>
</protein>
<evidence type="ECO:0000313" key="1">
    <source>
        <dbReference type="EMBL" id="KAJ8708759.1"/>
    </source>
</evidence>
<gene>
    <name evidence="1" type="ORF">PYW08_010141</name>
</gene>
<reference evidence="1" key="1">
    <citation type="submission" date="2023-03" db="EMBL/GenBank/DDBJ databases">
        <title>Chromosome-level genomes of two armyworms, Mythimna separata and Mythimna loreyi, provide insights into the biosynthesis and reception of sex pheromones.</title>
        <authorList>
            <person name="Zhao H."/>
        </authorList>
    </citation>
    <scope>NUCLEOTIDE SEQUENCE</scope>
    <source>
        <strain evidence="1">BeijingLab</strain>
    </source>
</reference>
<comment type="caution">
    <text evidence="1">The sequence shown here is derived from an EMBL/GenBank/DDBJ whole genome shotgun (WGS) entry which is preliminary data.</text>
</comment>
<sequence length="751" mass="85999">MQQQLDYQKKKIKRLQAKNLFLKKKVAGLQEILESLDEKALIDKEEKMVLEKIGVEEAELIKRQLKKCKSGKLSRAKYSPELRCFALTLNFYSPKAYKYVRKTFGTCLPAPRTLTKWYSNIDGRPGFTKEALAALKYKADANPHSKIYCTLVFDEMKIKTQSHDNPSGDRRFGYIDYGFDLITDNTDEATDVLVFLLVGINTPWKVPIGYFLVKGTSAKLKAQLVTKAFELVHETGIEIKALTCDGAKANLAMATELGCCLDANKLQTTIVDPTTGQRVHFFLDPSHMLKLIRNTFCDYKCFFDENNEYKIQWSFVEALHKIQEDELFYMANKLKANHIYYKTKIMNVRLAAQLFSASVADALLFCEKELDLPEFNGSTATSKFISLINDVFDILDSRSRQNGYKKALNCENFEKAFRKMDEVQKLLLSLSTNVKKRNGESRKIKLLDSPRYTGFLGILIGIESTKSIFQDLVVQNKQNDLKYMPLHRISQDHIELFFSVVRSHGGYSDNPTSSQFEAIYKKILVNTELTQTGKGTNCIPLEKITILNCSSALEKINASTVRQYNSNDATDEVDFTNFTDDLIDEIEALTFLSPFAEKVVEYIAGFVIFSTKKKIKCNTCIKGLLGPIDEKSLVHQKSKGKLLYASKEVILLCRICEKEIRRHLSDDNKPTRSCTTHEVVTRSLKKFIGKDLFPSISYHSHENDFTNHNLELARLIMQKYADTRISFLMKKADPQKCIRQIYRKLIHFKNQ</sequence>
<organism evidence="1 2">
    <name type="scientific">Mythimna loreyi</name>
    <dbReference type="NCBI Taxonomy" id="667449"/>
    <lineage>
        <taxon>Eukaryota</taxon>
        <taxon>Metazoa</taxon>
        <taxon>Ecdysozoa</taxon>
        <taxon>Arthropoda</taxon>
        <taxon>Hexapoda</taxon>
        <taxon>Insecta</taxon>
        <taxon>Pterygota</taxon>
        <taxon>Neoptera</taxon>
        <taxon>Endopterygota</taxon>
        <taxon>Lepidoptera</taxon>
        <taxon>Glossata</taxon>
        <taxon>Ditrysia</taxon>
        <taxon>Noctuoidea</taxon>
        <taxon>Noctuidae</taxon>
        <taxon>Noctuinae</taxon>
        <taxon>Hadenini</taxon>
        <taxon>Mythimna</taxon>
    </lineage>
</organism>
<keyword evidence="2" id="KW-1185">Reference proteome</keyword>
<name>A0ACC2Q7F4_9NEOP</name>
<dbReference type="Proteomes" id="UP001231649">
    <property type="component" value="Chromosome 25"/>
</dbReference>
<dbReference type="EMBL" id="CM056801">
    <property type="protein sequence ID" value="KAJ8708759.1"/>
    <property type="molecule type" value="Genomic_DNA"/>
</dbReference>